<dbReference type="GO" id="GO:0016020">
    <property type="term" value="C:membrane"/>
    <property type="evidence" value="ECO:0007669"/>
    <property type="project" value="UniProtKB-SubCell"/>
</dbReference>
<dbReference type="PANTHER" id="PTHR48182:SF2">
    <property type="entry name" value="PROTEIN SERAC1"/>
    <property type="match status" value="1"/>
</dbReference>
<evidence type="ECO:0000256" key="1">
    <source>
        <dbReference type="ARBA" id="ARBA00004173"/>
    </source>
</evidence>
<organism evidence="8 9">
    <name type="scientific">Conoideocrella luteorostrata</name>
    <dbReference type="NCBI Taxonomy" id="1105319"/>
    <lineage>
        <taxon>Eukaryota</taxon>
        <taxon>Fungi</taxon>
        <taxon>Dikarya</taxon>
        <taxon>Ascomycota</taxon>
        <taxon>Pezizomycotina</taxon>
        <taxon>Sordariomycetes</taxon>
        <taxon>Hypocreomycetidae</taxon>
        <taxon>Hypocreales</taxon>
        <taxon>Clavicipitaceae</taxon>
        <taxon>Conoideocrella</taxon>
    </lineage>
</organism>
<dbReference type="InterPro" id="IPR052374">
    <property type="entry name" value="SERAC1"/>
</dbReference>
<evidence type="ECO:0000256" key="4">
    <source>
        <dbReference type="ARBA" id="ARBA00022824"/>
    </source>
</evidence>
<keyword evidence="9" id="KW-1185">Reference proteome</keyword>
<keyword evidence="5" id="KW-0496">Mitochondrion</keyword>
<keyword evidence="6" id="KW-0472">Membrane</keyword>
<evidence type="ECO:0000313" key="8">
    <source>
        <dbReference type="EMBL" id="KAK2612660.1"/>
    </source>
</evidence>
<dbReference type="Gene3D" id="3.40.50.1820">
    <property type="entry name" value="alpha/beta hydrolase"/>
    <property type="match status" value="1"/>
</dbReference>
<sequence length="373" mass="41682">MISDSVRPNRPTREERLAQVTHGLEEFHGGERNGDTEGLGEIEYDIVAVPGLGADPIQCWAGPKPNTTRPDQRDTLNLNDDNESEPFNWLTSVEGLHDNFPHARIMIFHYSSAWHGDFLVRDGFSRIALGLLASLHDKRGKNMHKTRPIIFIGHGVGGLIIAKAMCLAHDEPNNYPNILTNVTSCIFFGTPLHGADFSQLFVTYNTLHGPDNGNEYDYTALLSYLTTSGPGLEEITAQFKIIAAQMQPKTKLFSFYEALEIDWNDKTKGLLEKQNRPGAVPVYTKAEHVEQFRKNGKGFSETKESAVLDDSPVTEFGLVAFHKDLIQFKSRTDPKFGLVMEKIRPLVEGANQVLLDRQKQAPDGTLESQLKHV</sequence>
<evidence type="ECO:0008006" key="10">
    <source>
        <dbReference type="Google" id="ProtNLM"/>
    </source>
</evidence>
<dbReference type="PANTHER" id="PTHR48182">
    <property type="entry name" value="PROTEIN SERAC1"/>
    <property type="match status" value="1"/>
</dbReference>
<dbReference type="GO" id="GO:0005739">
    <property type="term" value="C:mitochondrion"/>
    <property type="evidence" value="ECO:0007669"/>
    <property type="project" value="UniProtKB-SubCell"/>
</dbReference>
<feature type="compositionally biased region" description="Polar residues" evidence="7">
    <location>
        <begin position="65"/>
        <end position="77"/>
    </location>
</feature>
<dbReference type="AlphaFoldDB" id="A0AAJ0G1Z0"/>
<gene>
    <name evidence="8" type="ORF">QQS21_001277</name>
</gene>
<evidence type="ECO:0000256" key="5">
    <source>
        <dbReference type="ARBA" id="ARBA00023128"/>
    </source>
</evidence>
<evidence type="ECO:0000256" key="3">
    <source>
        <dbReference type="ARBA" id="ARBA00004370"/>
    </source>
</evidence>
<dbReference type="GO" id="GO:0005783">
    <property type="term" value="C:endoplasmic reticulum"/>
    <property type="evidence" value="ECO:0007669"/>
    <property type="project" value="UniProtKB-SubCell"/>
</dbReference>
<evidence type="ECO:0000256" key="2">
    <source>
        <dbReference type="ARBA" id="ARBA00004240"/>
    </source>
</evidence>
<comment type="subcellular location">
    <subcellularLocation>
        <location evidence="2">Endoplasmic reticulum</location>
    </subcellularLocation>
    <subcellularLocation>
        <location evidence="3">Membrane</location>
    </subcellularLocation>
    <subcellularLocation>
        <location evidence="1">Mitochondrion</location>
    </subcellularLocation>
</comment>
<evidence type="ECO:0000256" key="6">
    <source>
        <dbReference type="ARBA" id="ARBA00023136"/>
    </source>
</evidence>
<dbReference type="Proteomes" id="UP001251528">
    <property type="component" value="Unassembled WGS sequence"/>
</dbReference>
<keyword evidence="4" id="KW-0256">Endoplasmic reticulum</keyword>
<evidence type="ECO:0000256" key="7">
    <source>
        <dbReference type="SAM" id="MobiDB-lite"/>
    </source>
</evidence>
<dbReference type="SUPFAM" id="SSF53474">
    <property type="entry name" value="alpha/beta-Hydrolases"/>
    <property type="match status" value="1"/>
</dbReference>
<accession>A0AAJ0G1Z0</accession>
<reference evidence="8" key="1">
    <citation type="submission" date="2023-06" db="EMBL/GenBank/DDBJ databases">
        <title>Conoideocrella luteorostrata (Hypocreales: Clavicipitaceae), a potential biocontrol fungus for elongate hemlock scale in United States Christmas tree production areas.</title>
        <authorList>
            <person name="Barrett H."/>
            <person name="Lovett B."/>
            <person name="Macias A.M."/>
            <person name="Stajich J.E."/>
            <person name="Kasson M.T."/>
        </authorList>
    </citation>
    <scope>NUCLEOTIDE SEQUENCE</scope>
    <source>
        <strain evidence="8">ARSEF 14590</strain>
    </source>
</reference>
<name>A0AAJ0G1Z0_9HYPO</name>
<dbReference type="InterPro" id="IPR029058">
    <property type="entry name" value="AB_hydrolase_fold"/>
</dbReference>
<proteinExistence type="predicted"/>
<protein>
    <recommendedName>
        <fullName evidence="10">DUF676 domain-containing protein</fullName>
    </recommendedName>
</protein>
<evidence type="ECO:0000313" key="9">
    <source>
        <dbReference type="Proteomes" id="UP001251528"/>
    </source>
</evidence>
<dbReference type="EMBL" id="JASWJB010000013">
    <property type="protein sequence ID" value="KAK2612660.1"/>
    <property type="molecule type" value="Genomic_DNA"/>
</dbReference>
<feature type="region of interest" description="Disordered" evidence="7">
    <location>
        <begin position="58"/>
        <end position="77"/>
    </location>
</feature>
<comment type="caution">
    <text evidence="8">The sequence shown here is derived from an EMBL/GenBank/DDBJ whole genome shotgun (WGS) entry which is preliminary data.</text>
</comment>